<reference evidence="1 2" key="1">
    <citation type="submission" date="2019-05" db="EMBL/GenBank/DDBJ databases">
        <title>Another draft genome of Portunus trituberculatus and its Hox gene families provides insights of decapod evolution.</title>
        <authorList>
            <person name="Jeong J.-H."/>
            <person name="Song I."/>
            <person name="Kim S."/>
            <person name="Choi T."/>
            <person name="Kim D."/>
            <person name="Ryu S."/>
            <person name="Kim W."/>
        </authorList>
    </citation>
    <scope>NUCLEOTIDE SEQUENCE [LARGE SCALE GENOMIC DNA]</scope>
    <source>
        <tissue evidence="1">Muscle</tissue>
    </source>
</reference>
<evidence type="ECO:0000313" key="1">
    <source>
        <dbReference type="EMBL" id="MPC72229.1"/>
    </source>
</evidence>
<dbReference type="Proteomes" id="UP000324222">
    <property type="component" value="Unassembled WGS sequence"/>
</dbReference>
<name>A0A5B7HR54_PORTR</name>
<protein>
    <submittedName>
        <fullName evidence="1">Uncharacterized protein</fullName>
    </submittedName>
</protein>
<dbReference type="EMBL" id="VSRR010034358">
    <property type="protein sequence ID" value="MPC72229.1"/>
    <property type="molecule type" value="Genomic_DNA"/>
</dbReference>
<proteinExistence type="predicted"/>
<organism evidence="1 2">
    <name type="scientific">Portunus trituberculatus</name>
    <name type="common">Swimming crab</name>
    <name type="synonym">Neptunus trituberculatus</name>
    <dbReference type="NCBI Taxonomy" id="210409"/>
    <lineage>
        <taxon>Eukaryota</taxon>
        <taxon>Metazoa</taxon>
        <taxon>Ecdysozoa</taxon>
        <taxon>Arthropoda</taxon>
        <taxon>Crustacea</taxon>
        <taxon>Multicrustacea</taxon>
        <taxon>Malacostraca</taxon>
        <taxon>Eumalacostraca</taxon>
        <taxon>Eucarida</taxon>
        <taxon>Decapoda</taxon>
        <taxon>Pleocyemata</taxon>
        <taxon>Brachyura</taxon>
        <taxon>Eubrachyura</taxon>
        <taxon>Portunoidea</taxon>
        <taxon>Portunidae</taxon>
        <taxon>Portuninae</taxon>
        <taxon>Portunus</taxon>
    </lineage>
</organism>
<sequence length="18" mass="2093">MQHQHYLMQAPQISRGPA</sequence>
<evidence type="ECO:0000313" key="2">
    <source>
        <dbReference type="Proteomes" id="UP000324222"/>
    </source>
</evidence>
<gene>
    <name evidence="1" type="ORF">E2C01_066527</name>
</gene>
<accession>A0A5B7HR54</accession>
<dbReference type="AlphaFoldDB" id="A0A5B7HR54"/>
<comment type="caution">
    <text evidence="1">The sequence shown here is derived from an EMBL/GenBank/DDBJ whole genome shotgun (WGS) entry which is preliminary data.</text>
</comment>
<keyword evidence="2" id="KW-1185">Reference proteome</keyword>